<dbReference type="AlphaFoldDB" id="Q0C6E0"/>
<accession>Q0C6E0</accession>
<dbReference type="HOGENOM" id="CLU_2570741_0_0_7"/>
<reference evidence="1 2" key="2">
    <citation type="journal article" date="2012" name="BMC Genomics">
        <title>The genome of Pelobacter carbinolicus reveals surprising metabolic capabilities and physiological features.</title>
        <authorList>
            <person name="Aklujkar M."/>
            <person name="Haveman S.A."/>
            <person name="Didonato R.Jr."/>
            <person name="Chertkov O."/>
            <person name="Han C.S."/>
            <person name="Land M.L."/>
            <person name="Brown P."/>
            <person name="Lovley D.R."/>
        </authorList>
    </citation>
    <scope>NUCLEOTIDE SEQUENCE [LARGE SCALE GENOMIC DNA]</scope>
    <source>
        <strain evidence="2">DSM 2380 / NBRC 103641 / GraBd1</strain>
    </source>
</reference>
<evidence type="ECO:0000313" key="2">
    <source>
        <dbReference type="Proteomes" id="UP000002534"/>
    </source>
</evidence>
<dbReference type="Proteomes" id="UP000002534">
    <property type="component" value="Chromosome"/>
</dbReference>
<keyword evidence="2" id="KW-1185">Reference proteome</keyword>
<dbReference type="KEGG" id="pca:Pcar_3383"/>
<dbReference type="EMBL" id="CP000142">
    <property type="protein sequence ID" value="ABI81998.1"/>
    <property type="molecule type" value="Genomic_DNA"/>
</dbReference>
<protein>
    <submittedName>
        <fullName evidence="1">Uncharacterized protein</fullName>
    </submittedName>
</protein>
<evidence type="ECO:0000313" key="1">
    <source>
        <dbReference type="EMBL" id="ABI81998.1"/>
    </source>
</evidence>
<proteinExistence type="predicted"/>
<sequence length="81" mass="9247">MPGKISSRICNSLRLHGKTTNKLSARYPEGISEYCAAMAAACLTKVFPAGYIRIRLIKHSRCRQSLHREQLDIDTWLYQAH</sequence>
<name>Q0C6E0_SYNC1</name>
<reference evidence="2" key="1">
    <citation type="submission" date="2005-10" db="EMBL/GenBank/DDBJ databases">
        <title>Complete sequence of Pelobacter carbinolicus DSM 2380.</title>
        <authorList>
            <person name="Copeland A."/>
            <person name="Lucas S."/>
            <person name="Lapidus A."/>
            <person name="Barry K."/>
            <person name="Detter J.C."/>
            <person name="Glavina T."/>
            <person name="Hammon N."/>
            <person name="Israni S."/>
            <person name="Pitluck S."/>
            <person name="Chertkov O."/>
            <person name="Schmutz J."/>
            <person name="Larimer F."/>
            <person name="Land M."/>
            <person name="Kyrpides N."/>
            <person name="Ivanova N."/>
            <person name="Richardson P."/>
        </authorList>
    </citation>
    <scope>NUCLEOTIDE SEQUENCE [LARGE SCALE GENOMIC DNA]</scope>
    <source>
        <strain evidence="2">DSM 2380 / NBRC 103641 / GraBd1</strain>
    </source>
</reference>
<organism evidence="1 2">
    <name type="scientific">Syntrophotalea carbinolica (strain DSM 2380 / NBRC 103641 / GraBd1)</name>
    <name type="common">Pelobacter carbinolicus</name>
    <dbReference type="NCBI Taxonomy" id="338963"/>
    <lineage>
        <taxon>Bacteria</taxon>
        <taxon>Pseudomonadati</taxon>
        <taxon>Thermodesulfobacteriota</taxon>
        <taxon>Desulfuromonadia</taxon>
        <taxon>Desulfuromonadales</taxon>
        <taxon>Syntrophotaleaceae</taxon>
        <taxon>Syntrophotalea</taxon>
    </lineage>
</organism>
<gene>
    <name evidence="1" type="ordered locus">Pcar_3383</name>
</gene>
<dbReference type="STRING" id="338963.Pcar_3383"/>